<comment type="caution">
    <text evidence="3">The sequence shown here is derived from an EMBL/GenBank/DDBJ whole genome shotgun (WGS) entry which is preliminary data.</text>
</comment>
<dbReference type="Pfam" id="PF13173">
    <property type="entry name" value="AAA_14"/>
    <property type="match status" value="1"/>
</dbReference>
<keyword evidence="3" id="KW-0547">Nucleotide-binding</keyword>
<dbReference type="GO" id="GO:0005524">
    <property type="term" value="F:ATP binding"/>
    <property type="evidence" value="ECO:0007669"/>
    <property type="project" value="UniProtKB-KW"/>
</dbReference>
<dbReference type="PANTHER" id="PTHR43566">
    <property type="entry name" value="CONSERVED PROTEIN"/>
    <property type="match status" value="1"/>
</dbReference>
<evidence type="ECO:0000259" key="2">
    <source>
        <dbReference type="Pfam" id="PF13635"/>
    </source>
</evidence>
<dbReference type="Proteomes" id="UP001596084">
    <property type="component" value="Unassembled WGS sequence"/>
</dbReference>
<keyword evidence="3" id="KW-0067">ATP-binding</keyword>
<evidence type="ECO:0000313" key="4">
    <source>
        <dbReference type="Proteomes" id="UP001596084"/>
    </source>
</evidence>
<feature type="domain" description="DUF4143" evidence="2">
    <location>
        <begin position="193"/>
        <end position="346"/>
    </location>
</feature>
<dbReference type="Pfam" id="PF13635">
    <property type="entry name" value="DUF4143"/>
    <property type="match status" value="1"/>
</dbReference>
<name>A0ABW0QAM7_9BURK</name>
<feature type="domain" description="AAA" evidence="1">
    <location>
        <begin position="33"/>
        <end position="151"/>
    </location>
</feature>
<sequence length="413" mass="46912">MKCSNFMVFGYHGQMIERSVLKSRLRHLLDSFRAVELVGPRQVGKTTLAREFISTDSPNYFDLEDEASRRRLTYPMEALADLQGLVVIDEVQHQPQLFEALRVLIDRPTHIHRNGQYLLLGSASPRITHRQESLLGRAVTLEVAGFDLSEIGSSRENVNHLWLRGGFPGAYLPQTDDVSATWRRDAINRYLYSDLPQLGMNVAAPLMMRFWQMVAHYHGQIWNAAEPARSLGIGETTVRRYLDYLTQTFMVRQLQPWHENLGKRQVKAPKIYFRDTGLLHSLMGVKTLPQLLAHPQSGASWEGFALEQVLRIAQPDQAYFWATHQGAELDLLMFKGSQRVGVEFKRADAPRVTTSMRIAMNDLKLDALYVVYPGLHRFKLADGMEAVPLWAMLPGGGRNRGVDATRMRVGGKD</sequence>
<protein>
    <submittedName>
        <fullName evidence="3">ATP-binding protein</fullName>
    </submittedName>
</protein>
<dbReference type="PANTHER" id="PTHR43566:SF2">
    <property type="entry name" value="DUF4143 DOMAIN-CONTAINING PROTEIN"/>
    <property type="match status" value="1"/>
</dbReference>
<proteinExistence type="predicted"/>
<evidence type="ECO:0000313" key="3">
    <source>
        <dbReference type="EMBL" id="MFC5521939.1"/>
    </source>
</evidence>
<evidence type="ECO:0000259" key="1">
    <source>
        <dbReference type="Pfam" id="PF13173"/>
    </source>
</evidence>
<keyword evidence="4" id="KW-1185">Reference proteome</keyword>
<reference evidence="4" key="1">
    <citation type="journal article" date="2019" name="Int. J. Syst. Evol. Microbiol.">
        <title>The Global Catalogue of Microorganisms (GCM) 10K type strain sequencing project: providing services to taxonomists for standard genome sequencing and annotation.</title>
        <authorList>
            <consortium name="The Broad Institute Genomics Platform"/>
            <consortium name="The Broad Institute Genome Sequencing Center for Infectious Disease"/>
            <person name="Wu L."/>
            <person name="Ma J."/>
        </authorList>
    </citation>
    <scope>NUCLEOTIDE SEQUENCE [LARGE SCALE GENOMIC DNA]</scope>
    <source>
        <strain evidence="4">CGMCC 4.7277</strain>
    </source>
</reference>
<dbReference type="EMBL" id="JBHSMX010000020">
    <property type="protein sequence ID" value="MFC5521939.1"/>
    <property type="molecule type" value="Genomic_DNA"/>
</dbReference>
<accession>A0ABW0QAM7</accession>
<dbReference type="InterPro" id="IPR041682">
    <property type="entry name" value="AAA_14"/>
</dbReference>
<dbReference type="InterPro" id="IPR025420">
    <property type="entry name" value="DUF4143"/>
</dbReference>
<gene>
    <name evidence="3" type="ORF">ACFPP7_13600</name>
</gene>
<organism evidence="3 4">
    <name type="scientific">Polaromonas jejuensis</name>
    <dbReference type="NCBI Taxonomy" id="457502"/>
    <lineage>
        <taxon>Bacteria</taxon>
        <taxon>Pseudomonadati</taxon>
        <taxon>Pseudomonadota</taxon>
        <taxon>Betaproteobacteria</taxon>
        <taxon>Burkholderiales</taxon>
        <taxon>Comamonadaceae</taxon>
        <taxon>Polaromonas</taxon>
    </lineage>
</organism>